<evidence type="ECO:0000313" key="1">
    <source>
        <dbReference type="EMBL" id="KSV60249.1"/>
    </source>
</evidence>
<dbReference type="EMBL" id="LNAM01000025">
    <property type="protein sequence ID" value="KSV60249.1"/>
    <property type="molecule type" value="Genomic_DNA"/>
</dbReference>
<keyword evidence="2" id="KW-1185">Reference proteome</keyword>
<name>A0A0V8QJG7_9FIRM</name>
<dbReference type="Proteomes" id="UP000054874">
    <property type="component" value="Unassembled WGS sequence"/>
</dbReference>
<dbReference type="STRING" id="290052.ASU35_17110"/>
<sequence length="101" mass="11978">MMSSIFYGEIKEDKLKTWSENRNPYDILVENNRVERLGGWDFLFIAKDLFTDEVQVDWGSFAYKCTRKQLQKLVSEMKCEIPKIQELDPDKVYGIVFIEES</sequence>
<gene>
    <name evidence="1" type="ORF">ASU35_17110</name>
</gene>
<evidence type="ECO:0000313" key="2">
    <source>
        <dbReference type="Proteomes" id="UP000054874"/>
    </source>
</evidence>
<comment type="caution">
    <text evidence="1">The sequence shown here is derived from an EMBL/GenBank/DDBJ whole genome shotgun (WGS) entry which is preliminary data.</text>
</comment>
<accession>A0A0V8QJG7</accession>
<protein>
    <submittedName>
        <fullName evidence="1">Uncharacterized protein</fullName>
    </submittedName>
</protein>
<dbReference type="AlphaFoldDB" id="A0A0V8QJG7"/>
<proteinExistence type="predicted"/>
<dbReference type="RefSeq" id="WP_058351544.1">
    <property type="nucleotide sequence ID" value="NZ_CABMMD010000025.1"/>
</dbReference>
<organism evidence="1 2">
    <name type="scientific">Acetivibrio ethanolgignens</name>
    <dbReference type="NCBI Taxonomy" id="290052"/>
    <lineage>
        <taxon>Bacteria</taxon>
        <taxon>Bacillati</taxon>
        <taxon>Bacillota</taxon>
        <taxon>Clostridia</taxon>
        <taxon>Eubacteriales</taxon>
        <taxon>Oscillospiraceae</taxon>
        <taxon>Acetivibrio</taxon>
    </lineage>
</organism>
<reference evidence="1 2" key="1">
    <citation type="submission" date="2015-11" db="EMBL/GenBank/DDBJ databases">
        <title>Butyribacter intestini gen. nov., sp. nov., a butyric acid-producing bacterium of the family Lachnospiraceae isolated from the human faeces.</title>
        <authorList>
            <person name="Zou Y."/>
            <person name="Xue W."/>
            <person name="Luo G."/>
            <person name="Lv M."/>
        </authorList>
    </citation>
    <scope>NUCLEOTIDE SEQUENCE [LARGE SCALE GENOMIC DNA]</scope>
    <source>
        <strain evidence="1 2">ACET-33324</strain>
    </source>
</reference>